<evidence type="ECO:0000313" key="1">
    <source>
        <dbReference type="EMBL" id="MBW0482238.1"/>
    </source>
</evidence>
<organism evidence="1 2">
    <name type="scientific">Austropuccinia psidii MF-1</name>
    <dbReference type="NCBI Taxonomy" id="1389203"/>
    <lineage>
        <taxon>Eukaryota</taxon>
        <taxon>Fungi</taxon>
        <taxon>Dikarya</taxon>
        <taxon>Basidiomycota</taxon>
        <taxon>Pucciniomycotina</taxon>
        <taxon>Pucciniomycetes</taxon>
        <taxon>Pucciniales</taxon>
        <taxon>Sphaerophragmiaceae</taxon>
        <taxon>Austropuccinia</taxon>
    </lineage>
</organism>
<keyword evidence="2" id="KW-1185">Reference proteome</keyword>
<comment type="caution">
    <text evidence="1">The sequence shown here is derived from an EMBL/GenBank/DDBJ whole genome shotgun (WGS) entry which is preliminary data.</text>
</comment>
<dbReference type="AlphaFoldDB" id="A0A9Q3CEA7"/>
<sequence length="111" mass="12804">MGHAIRKLFDEDQDPRVEFLIDYHEETPLETQEIQLDAGNPQETAKNLFQHTHAQTFLVKPTKGMAYIHGKVTKMTVCIENAQQPWIIDSGAHSSIVARNYLDHHLPNWEK</sequence>
<dbReference type="Proteomes" id="UP000765509">
    <property type="component" value="Unassembled WGS sequence"/>
</dbReference>
<accession>A0A9Q3CEA7</accession>
<proteinExistence type="predicted"/>
<dbReference type="EMBL" id="AVOT02006705">
    <property type="protein sequence ID" value="MBW0482238.1"/>
    <property type="molecule type" value="Genomic_DNA"/>
</dbReference>
<reference evidence="1" key="1">
    <citation type="submission" date="2021-03" db="EMBL/GenBank/DDBJ databases">
        <title>Draft genome sequence of rust myrtle Austropuccinia psidii MF-1, a brazilian biotype.</title>
        <authorList>
            <person name="Quecine M.C."/>
            <person name="Pachon D.M.R."/>
            <person name="Bonatelli M.L."/>
            <person name="Correr F.H."/>
            <person name="Franceschini L.M."/>
            <person name="Leite T.F."/>
            <person name="Margarido G.R.A."/>
            <person name="Almeida C.A."/>
            <person name="Ferrarezi J.A."/>
            <person name="Labate C.A."/>
        </authorList>
    </citation>
    <scope>NUCLEOTIDE SEQUENCE</scope>
    <source>
        <strain evidence="1">MF-1</strain>
    </source>
</reference>
<evidence type="ECO:0000313" key="2">
    <source>
        <dbReference type="Proteomes" id="UP000765509"/>
    </source>
</evidence>
<gene>
    <name evidence="1" type="ORF">O181_021953</name>
</gene>
<protein>
    <submittedName>
        <fullName evidence="1">Uncharacterized protein</fullName>
    </submittedName>
</protein>
<name>A0A9Q3CEA7_9BASI</name>